<dbReference type="PIRSF" id="PIRSF029393">
    <property type="entry name" value="UCP029393"/>
    <property type="match status" value="1"/>
</dbReference>
<accession>A0A4Q9R7Z2</accession>
<dbReference type="RefSeq" id="WP_131184133.1">
    <property type="nucleotide sequence ID" value="NZ_QJUO01000010.1"/>
</dbReference>
<evidence type="ECO:0000313" key="2">
    <source>
        <dbReference type="EMBL" id="TBU96037.1"/>
    </source>
</evidence>
<proteinExistence type="predicted"/>
<dbReference type="AlphaFoldDB" id="A0A4Q9R7Z2"/>
<dbReference type="InterPro" id="IPR022584">
    <property type="entry name" value="DUF2937"/>
</dbReference>
<dbReference type="Pfam" id="PF11157">
    <property type="entry name" value="DUF2937"/>
    <property type="match status" value="1"/>
</dbReference>
<dbReference type="EMBL" id="QJUP01000014">
    <property type="protein sequence ID" value="TBU96037.1"/>
    <property type="molecule type" value="Genomic_DNA"/>
</dbReference>
<dbReference type="InterPro" id="IPR016917">
    <property type="entry name" value="UCP029393"/>
</dbReference>
<keyword evidence="1" id="KW-0472">Membrane</keyword>
<evidence type="ECO:0000313" key="3">
    <source>
        <dbReference type="Proteomes" id="UP000292639"/>
    </source>
</evidence>
<protein>
    <submittedName>
        <fullName evidence="2">DUF2937 domain-containing protein</fullName>
    </submittedName>
</protein>
<sequence>MLRSYLRLVLFGLGLLIGVQWPGFIEAYALRVDAHRQEAELGLQGFRDTAEKFFQGDLERLIAHYRGSDDAVIRSDARSLEHLVQRVELLEREWQAMSGPWYARAWHVAFAADPQLRAETYTGYRYQVLLTPEAIAWGLGAALLLAWLAELLLLSLRRMLVGRPRVSRFS</sequence>
<keyword evidence="3" id="KW-1185">Reference proteome</keyword>
<keyword evidence="1" id="KW-0812">Transmembrane</keyword>
<dbReference type="Proteomes" id="UP000292639">
    <property type="component" value="Unassembled WGS sequence"/>
</dbReference>
<evidence type="ECO:0000256" key="1">
    <source>
        <dbReference type="SAM" id="Phobius"/>
    </source>
</evidence>
<dbReference type="OrthoDB" id="7021410at2"/>
<name>A0A4Q9R7Z2_9GAMM</name>
<keyword evidence="1" id="KW-1133">Transmembrane helix</keyword>
<reference evidence="2 3" key="1">
    <citation type="submission" date="2018-06" db="EMBL/GenBank/DDBJ databases">
        <title>Three novel Pseudomonas species isolated from symptomatic oak.</title>
        <authorList>
            <person name="Bueno-Gonzalez V."/>
            <person name="Brady C."/>
        </authorList>
    </citation>
    <scope>NUCLEOTIDE SEQUENCE [LARGE SCALE GENOMIC DNA]</scope>
    <source>
        <strain evidence="2 3">P17C</strain>
    </source>
</reference>
<comment type="caution">
    <text evidence="2">The sequence shown here is derived from an EMBL/GenBank/DDBJ whole genome shotgun (WGS) entry which is preliminary data.</text>
</comment>
<gene>
    <name evidence="2" type="ORF">DNJ96_11355</name>
</gene>
<feature type="transmembrane region" description="Helical" evidence="1">
    <location>
        <begin position="134"/>
        <end position="156"/>
    </location>
</feature>
<organism evidence="2 3">
    <name type="scientific">Stutzerimonas kirkiae</name>
    <dbReference type="NCBI Taxonomy" id="2211392"/>
    <lineage>
        <taxon>Bacteria</taxon>
        <taxon>Pseudomonadati</taxon>
        <taxon>Pseudomonadota</taxon>
        <taxon>Gammaproteobacteria</taxon>
        <taxon>Pseudomonadales</taxon>
        <taxon>Pseudomonadaceae</taxon>
        <taxon>Stutzerimonas</taxon>
    </lineage>
</organism>